<reference evidence="1 2" key="1">
    <citation type="submission" date="2014-02" db="EMBL/GenBank/DDBJ databases">
        <title>Single nucleus genome sequencing reveals high similarity among nuclei of an endomycorrhizal fungus.</title>
        <authorList>
            <person name="Lin K."/>
            <person name="Geurts R."/>
            <person name="Zhang Z."/>
            <person name="Limpens E."/>
            <person name="Saunders D.G."/>
            <person name="Mu D."/>
            <person name="Pang E."/>
            <person name="Cao H."/>
            <person name="Cha H."/>
            <person name="Lin T."/>
            <person name="Zhou Q."/>
            <person name="Shang Y."/>
            <person name="Li Y."/>
            <person name="Ivanov S."/>
            <person name="Sharma T."/>
            <person name="Velzen R.V."/>
            <person name="Ruijter N.D."/>
            <person name="Aanen D.K."/>
            <person name="Win J."/>
            <person name="Kamoun S."/>
            <person name="Bisseling T."/>
            <person name="Huang S."/>
        </authorList>
    </citation>
    <scope>NUCLEOTIDE SEQUENCE [LARGE SCALE GENOMIC DNA]</scope>
    <source>
        <strain evidence="2">DAOM197198w</strain>
    </source>
</reference>
<gene>
    <name evidence="1" type="ORF">RirG_121690</name>
</gene>
<organism evidence="1 2">
    <name type="scientific">Rhizophagus irregularis (strain DAOM 197198w)</name>
    <name type="common">Glomus intraradices</name>
    <dbReference type="NCBI Taxonomy" id="1432141"/>
    <lineage>
        <taxon>Eukaryota</taxon>
        <taxon>Fungi</taxon>
        <taxon>Fungi incertae sedis</taxon>
        <taxon>Mucoromycota</taxon>
        <taxon>Glomeromycotina</taxon>
        <taxon>Glomeromycetes</taxon>
        <taxon>Glomerales</taxon>
        <taxon>Glomeraceae</taxon>
        <taxon>Rhizophagus</taxon>
    </lineage>
</organism>
<keyword evidence="2" id="KW-1185">Reference proteome</keyword>
<dbReference type="HOGENOM" id="CLU_1741563_0_0_1"/>
<name>A0A015JAZ4_RHIIW</name>
<dbReference type="AlphaFoldDB" id="A0A015JAZ4"/>
<dbReference type="EMBL" id="JEMT01018525">
    <property type="protein sequence ID" value="EXX66657.1"/>
    <property type="molecule type" value="Genomic_DNA"/>
</dbReference>
<accession>A0A015JAZ4</accession>
<protein>
    <submittedName>
        <fullName evidence="1">Uncharacterized protein</fullName>
    </submittedName>
</protein>
<evidence type="ECO:0000313" key="2">
    <source>
        <dbReference type="Proteomes" id="UP000022910"/>
    </source>
</evidence>
<proteinExistence type="predicted"/>
<dbReference type="Proteomes" id="UP000022910">
    <property type="component" value="Unassembled WGS sequence"/>
</dbReference>
<evidence type="ECO:0000313" key="1">
    <source>
        <dbReference type="EMBL" id="EXX66657.1"/>
    </source>
</evidence>
<comment type="caution">
    <text evidence="1">The sequence shown here is derived from an EMBL/GenBank/DDBJ whole genome shotgun (WGS) entry which is preliminary data.</text>
</comment>
<sequence>MISIWKIDEDANETDAPHYHTRTMRMNYLRTCDLLLPKAKPSALRTIYQMLTGDISAAETANEAKVDARVKLALELGDSEVAIDLRENNDGQPTKYDIFWEVAAQFLAGKAADAVTATNERRHDTIVHLATRDGNGYNHNRLTDRLTTFN</sequence>
<dbReference type="STRING" id="1432141.A0A015JAZ4"/>